<evidence type="ECO:0000256" key="11">
    <source>
        <dbReference type="ARBA" id="ARBA00023157"/>
    </source>
</evidence>
<dbReference type="PANTHER" id="PTHR19282:SF168">
    <property type="entry name" value="TETRASPANIN"/>
    <property type="match status" value="1"/>
</dbReference>
<evidence type="ECO:0000256" key="3">
    <source>
        <dbReference type="ARBA" id="ARBA00004651"/>
    </source>
</evidence>
<comment type="subcellular location">
    <subcellularLocation>
        <location evidence="2">Cell junction</location>
        <location evidence="2">Adherens junction</location>
    </subcellularLocation>
    <subcellularLocation>
        <location evidence="3">Cell membrane</location>
        <topology evidence="3">Multi-pass membrane protein</topology>
    </subcellularLocation>
    <subcellularLocation>
        <location evidence="1">Cytoplasm</location>
    </subcellularLocation>
</comment>
<dbReference type="InterPro" id="IPR008952">
    <property type="entry name" value="Tetraspanin_EC2_sf"/>
</dbReference>
<protein>
    <recommendedName>
        <fullName evidence="13">Tetraspanin-33</fullName>
    </recommendedName>
</protein>
<evidence type="ECO:0000256" key="6">
    <source>
        <dbReference type="ARBA" id="ARBA00022490"/>
    </source>
</evidence>
<gene>
    <name evidence="16" type="primary">zgc:113223</name>
</gene>
<evidence type="ECO:0000313" key="17">
    <source>
        <dbReference type="Proteomes" id="UP000472271"/>
    </source>
</evidence>
<accession>A0A672ZXI3</accession>
<dbReference type="GO" id="GO:0019899">
    <property type="term" value="F:enzyme binding"/>
    <property type="evidence" value="ECO:0007669"/>
    <property type="project" value="UniProtKB-ARBA"/>
</dbReference>
<name>A0A672ZXI3_9TELE</name>
<feature type="compositionally biased region" description="Low complexity" evidence="14">
    <location>
        <begin position="68"/>
        <end position="77"/>
    </location>
</feature>
<proteinExistence type="inferred from homology"/>
<dbReference type="GO" id="GO:0005886">
    <property type="term" value="C:plasma membrane"/>
    <property type="evidence" value="ECO:0007669"/>
    <property type="project" value="UniProtKB-SubCell"/>
</dbReference>
<organism evidence="16 17">
    <name type="scientific">Sphaeramia orbicularis</name>
    <name type="common">orbiculate cardinalfish</name>
    <dbReference type="NCBI Taxonomy" id="375764"/>
    <lineage>
        <taxon>Eukaryota</taxon>
        <taxon>Metazoa</taxon>
        <taxon>Chordata</taxon>
        <taxon>Craniata</taxon>
        <taxon>Vertebrata</taxon>
        <taxon>Euteleostomi</taxon>
        <taxon>Actinopterygii</taxon>
        <taxon>Neopterygii</taxon>
        <taxon>Teleostei</taxon>
        <taxon>Neoteleostei</taxon>
        <taxon>Acanthomorphata</taxon>
        <taxon>Gobiaria</taxon>
        <taxon>Kurtiformes</taxon>
        <taxon>Apogonoidei</taxon>
        <taxon>Apogonidae</taxon>
        <taxon>Apogoninae</taxon>
        <taxon>Sphaeramia</taxon>
    </lineage>
</organism>
<reference evidence="16" key="2">
    <citation type="submission" date="2025-08" db="UniProtKB">
        <authorList>
            <consortium name="Ensembl"/>
        </authorList>
    </citation>
    <scope>IDENTIFICATION</scope>
</reference>
<dbReference type="AlphaFoldDB" id="A0A672ZXI3"/>
<dbReference type="Pfam" id="PF00335">
    <property type="entry name" value="Tetraspanin"/>
    <property type="match status" value="1"/>
</dbReference>
<evidence type="ECO:0000313" key="16">
    <source>
        <dbReference type="Ensembl" id="ENSSORP00005020948.1"/>
    </source>
</evidence>
<dbReference type="GO" id="GO:0005737">
    <property type="term" value="C:cytoplasm"/>
    <property type="evidence" value="ECO:0007669"/>
    <property type="project" value="UniProtKB-SubCell"/>
</dbReference>
<dbReference type="GO" id="GO:0005912">
    <property type="term" value="C:adherens junction"/>
    <property type="evidence" value="ECO:0007669"/>
    <property type="project" value="UniProtKB-SubCell"/>
</dbReference>
<dbReference type="InterPro" id="IPR018499">
    <property type="entry name" value="Tetraspanin/Peripherin"/>
</dbReference>
<evidence type="ECO:0000256" key="2">
    <source>
        <dbReference type="ARBA" id="ARBA00004536"/>
    </source>
</evidence>
<dbReference type="PANTHER" id="PTHR19282">
    <property type="entry name" value="TETRASPANIN"/>
    <property type="match status" value="1"/>
</dbReference>
<sequence>GSRGSVHRQQRVCPQAAEGLSTGSRRSVHRQQKVCPKAAEGLSTGSRRSVHRQQRVCPKAAEGLSTGSRRSVQRQQRVCPQAAEGLSTGSRRSVHRQQKVVSAGLIAVGIYAKIAKEKDVVDTLTVDPALLLIVVGSVTFLITFLGCFGALRNATCLLKTFLAILVAIVLLQIAAGVVGYLFTDMVMERTEQLMMKAIVRYREDPDLENAIDFIQKKFQCCGVESYKDWSQNVYFECSDTNPSLEACGVPFSCCVNLQNQTVLDTMCGYGVQELEETSAAEDVYTMGCLEKTIWWVKNNLLLVGGLSTGLLLLEVCMIGLAAAQISWIKKVQKRERENSVRSQWERKDSYWFPAFADFDDE</sequence>
<keyword evidence="10 15" id="KW-0472">Membrane</keyword>
<evidence type="ECO:0000256" key="13">
    <source>
        <dbReference type="ARBA" id="ARBA00040369"/>
    </source>
</evidence>
<keyword evidence="5" id="KW-1003">Cell membrane</keyword>
<comment type="similarity">
    <text evidence="4">Belongs to the tetraspanin (TM4SF) family.</text>
</comment>
<dbReference type="SUPFAM" id="SSF48652">
    <property type="entry name" value="Tetraspanin"/>
    <property type="match status" value="1"/>
</dbReference>
<dbReference type="Gene3D" id="1.10.1450.10">
    <property type="entry name" value="Tetraspanin"/>
    <property type="match status" value="1"/>
</dbReference>
<dbReference type="CDD" id="cd03158">
    <property type="entry name" value="penumbra_like_LEL"/>
    <property type="match status" value="1"/>
</dbReference>
<evidence type="ECO:0000256" key="15">
    <source>
        <dbReference type="SAM" id="Phobius"/>
    </source>
</evidence>
<keyword evidence="7 15" id="KW-0812">Transmembrane</keyword>
<evidence type="ECO:0000256" key="10">
    <source>
        <dbReference type="ARBA" id="ARBA00023136"/>
    </source>
</evidence>
<evidence type="ECO:0000256" key="9">
    <source>
        <dbReference type="ARBA" id="ARBA00022989"/>
    </source>
</evidence>
<dbReference type="GO" id="GO:0072659">
    <property type="term" value="P:protein localization to plasma membrane"/>
    <property type="evidence" value="ECO:0007669"/>
    <property type="project" value="UniProtKB-ARBA"/>
</dbReference>
<evidence type="ECO:0000256" key="7">
    <source>
        <dbReference type="ARBA" id="ARBA00022692"/>
    </source>
</evidence>
<feature type="region of interest" description="Disordered" evidence="14">
    <location>
        <begin position="1"/>
        <end position="77"/>
    </location>
</feature>
<dbReference type="GO" id="GO:0046931">
    <property type="term" value="P:pore complex assembly"/>
    <property type="evidence" value="ECO:0007669"/>
    <property type="project" value="UniProtKB-ARBA"/>
</dbReference>
<evidence type="ECO:0000256" key="12">
    <source>
        <dbReference type="ARBA" id="ARBA00023180"/>
    </source>
</evidence>
<keyword evidence="8" id="KW-0965">Cell junction</keyword>
<evidence type="ECO:0000256" key="4">
    <source>
        <dbReference type="ARBA" id="ARBA00006840"/>
    </source>
</evidence>
<keyword evidence="12" id="KW-0325">Glycoprotein</keyword>
<evidence type="ECO:0000256" key="1">
    <source>
        <dbReference type="ARBA" id="ARBA00004496"/>
    </source>
</evidence>
<keyword evidence="17" id="KW-1185">Reference proteome</keyword>
<dbReference type="InParanoid" id="A0A672ZXI3"/>
<feature type="transmembrane region" description="Helical" evidence="15">
    <location>
        <begin position="128"/>
        <end position="148"/>
    </location>
</feature>
<feature type="compositionally biased region" description="Basic residues" evidence="14">
    <location>
        <begin position="1"/>
        <end position="10"/>
    </location>
</feature>
<feature type="transmembrane region" description="Helical" evidence="15">
    <location>
        <begin position="300"/>
        <end position="328"/>
    </location>
</feature>
<keyword evidence="11" id="KW-1015">Disulfide bond</keyword>
<dbReference type="GO" id="GO:0051604">
    <property type="term" value="P:protein maturation"/>
    <property type="evidence" value="ECO:0007669"/>
    <property type="project" value="UniProtKB-ARBA"/>
</dbReference>
<feature type="transmembrane region" description="Helical" evidence="15">
    <location>
        <begin position="160"/>
        <end position="182"/>
    </location>
</feature>
<dbReference type="PRINTS" id="PR00259">
    <property type="entry name" value="TMFOUR"/>
</dbReference>
<dbReference type="GO" id="GO:0046930">
    <property type="term" value="C:pore complex"/>
    <property type="evidence" value="ECO:0007669"/>
    <property type="project" value="UniProtKB-ARBA"/>
</dbReference>
<dbReference type="Ensembl" id="ENSSORT00005021575.1">
    <property type="protein sequence ID" value="ENSSORP00005020948.1"/>
    <property type="gene ID" value="ENSSORG00005010226.1"/>
</dbReference>
<evidence type="ECO:0000256" key="14">
    <source>
        <dbReference type="SAM" id="MobiDB-lite"/>
    </source>
</evidence>
<keyword evidence="6" id="KW-0963">Cytoplasm</keyword>
<evidence type="ECO:0000256" key="8">
    <source>
        <dbReference type="ARBA" id="ARBA00022949"/>
    </source>
</evidence>
<reference evidence="16" key="3">
    <citation type="submission" date="2025-09" db="UniProtKB">
        <authorList>
            <consortium name="Ensembl"/>
        </authorList>
    </citation>
    <scope>IDENTIFICATION</scope>
</reference>
<keyword evidence="9 15" id="KW-1133">Transmembrane helix</keyword>
<reference evidence="16" key="1">
    <citation type="submission" date="2019-06" db="EMBL/GenBank/DDBJ databases">
        <authorList>
            <consortium name="Wellcome Sanger Institute Data Sharing"/>
        </authorList>
    </citation>
    <scope>NUCLEOTIDE SEQUENCE [LARGE SCALE GENOMIC DNA]</scope>
</reference>
<evidence type="ECO:0000256" key="5">
    <source>
        <dbReference type="ARBA" id="ARBA00022475"/>
    </source>
</evidence>
<dbReference type="Proteomes" id="UP000472271">
    <property type="component" value="Chromosome 4"/>
</dbReference>
<dbReference type="FunFam" id="1.10.1450.10:FF:000007">
    <property type="entry name" value="Tetraspanin"/>
    <property type="match status" value="1"/>
</dbReference>